<feature type="compositionally biased region" description="Gly residues" evidence="1">
    <location>
        <begin position="162"/>
        <end position="171"/>
    </location>
</feature>
<reference evidence="4" key="1">
    <citation type="submission" date="2021-10" db="EMBL/GenBank/DDBJ databases">
        <title>Streptomonospora sp. nov., isolated from mangrove soil.</title>
        <authorList>
            <person name="Chen X."/>
            <person name="Ge X."/>
            <person name="Liu W."/>
        </authorList>
    </citation>
    <scope>NUCLEOTIDE SEQUENCE</scope>
    <source>
        <strain evidence="4">S1-112</strain>
    </source>
</reference>
<evidence type="ECO:0000256" key="2">
    <source>
        <dbReference type="SAM" id="Phobius"/>
    </source>
</evidence>
<comment type="caution">
    <text evidence="4">The sequence shown here is derived from an EMBL/GenBank/DDBJ whole genome shotgun (WGS) entry which is preliminary data.</text>
</comment>
<dbReference type="Pfam" id="PF07331">
    <property type="entry name" value="TctB"/>
    <property type="match status" value="1"/>
</dbReference>
<accession>A0A9X3NRB2</accession>
<keyword evidence="2" id="KW-1133">Transmembrane helix</keyword>
<name>A0A9X3NRB2_9ACTN</name>
<feature type="compositionally biased region" description="Low complexity" evidence="1">
    <location>
        <begin position="15"/>
        <end position="45"/>
    </location>
</feature>
<keyword evidence="2" id="KW-0472">Membrane</keyword>
<dbReference type="RefSeq" id="WP_270074983.1">
    <property type="nucleotide sequence ID" value="NZ_JAJAQC010000075.1"/>
</dbReference>
<feature type="region of interest" description="Disordered" evidence="1">
    <location>
        <begin position="1"/>
        <end position="48"/>
    </location>
</feature>
<sequence length="265" mass="25088">MARTGNPRVRLPFQRTAPEAGAGPAGASAAAAPGAADTPGAARAGAAGGASAGAAGGRRLALTGATVFYVVLAAVLAGYTAMAFGMEWQTTAGRIGPGLFPRVIGGLGTAAALLAAVQSALARPAAADPHAPAAGSAAGGPAAGATTAAEAAAPPAEAGGSPAEGGTGAGTAGTPAAGAGADSAAEPRHPWLVLALLAVCAAFVTVLVPVGAVVTGSLALIAALLLCDRAHPVRAVVLGVAFPTALYLVFVWWLNAPLPPGLLPL</sequence>
<keyword evidence="5" id="KW-1185">Reference proteome</keyword>
<gene>
    <name evidence="4" type="ORF">LG943_25985</name>
</gene>
<feature type="transmembrane region" description="Helical" evidence="2">
    <location>
        <begin position="233"/>
        <end position="254"/>
    </location>
</feature>
<feature type="transmembrane region" description="Helical" evidence="2">
    <location>
        <begin position="67"/>
        <end position="87"/>
    </location>
</feature>
<feature type="compositionally biased region" description="Low complexity" evidence="1">
    <location>
        <begin position="172"/>
        <end position="182"/>
    </location>
</feature>
<feature type="domain" description="DUF1468" evidence="3">
    <location>
        <begin position="70"/>
        <end position="259"/>
    </location>
</feature>
<evidence type="ECO:0000259" key="3">
    <source>
        <dbReference type="Pfam" id="PF07331"/>
    </source>
</evidence>
<evidence type="ECO:0000313" key="5">
    <source>
        <dbReference type="Proteomes" id="UP001140076"/>
    </source>
</evidence>
<dbReference type="Proteomes" id="UP001140076">
    <property type="component" value="Unassembled WGS sequence"/>
</dbReference>
<protein>
    <submittedName>
        <fullName evidence="4">Tripartite tricarboxylate transporter TctB family protein</fullName>
    </submittedName>
</protein>
<dbReference type="InterPro" id="IPR009936">
    <property type="entry name" value="DUF1468"/>
</dbReference>
<organism evidence="4 5">
    <name type="scientific">Streptomonospora mangrovi</name>
    <dbReference type="NCBI Taxonomy" id="2883123"/>
    <lineage>
        <taxon>Bacteria</taxon>
        <taxon>Bacillati</taxon>
        <taxon>Actinomycetota</taxon>
        <taxon>Actinomycetes</taxon>
        <taxon>Streptosporangiales</taxon>
        <taxon>Nocardiopsidaceae</taxon>
        <taxon>Streptomonospora</taxon>
    </lineage>
</organism>
<proteinExistence type="predicted"/>
<keyword evidence="2" id="KW-0812">Transmembrane</keyword>
<evidence type="ECO:0000313" key="4">
    <source>
        <dbReference type="EMBL" id="MDA0567745.1"/>
    </source>
</evidence>
<feature type="transmembrane region" description="Helical" evidence="2">
    <location>
        <begin position="193"/>
        <end position="226"/>
    </location>
</feature>
<dbReference type="AlphaFoldDB" id="A0A9X3NRB2"/>
<feature type="compositionally biased region" description="Low complexity" evidence="1">
    <location>
        <begin position="149"/>
        <end position="161"/>
    </location>
</feature>
<evidence type="ECO:0000256" key="1">
    <source>
        <dbReference type="SAM" id="MobiDB-lite"/>
    </source>
</evidence>
<feature type="region of interest" description="Disordered" evidence="1">
    <location>
        <begin position="149"/>
        <end position="182"/>
    </location>
</feature>
<dbReference type="EMBL" id="JAJAQC010000075">
    <property type="protein sequence ID" value="MDA0567745.1"/>
    <property type="molecule type" value="Genomic_DNA"/>
</dbReference>